<dbReference type="SUPFAM" id="SSF56542">
    <property type="entry name" value="Substrate-binding domain of HMG-CoA reductase"/>
    <property type="match status" value="1"/>
</dbReference>
<keyword evidence="2 6" id="KW-0521">NADP</keyword>
<dbReference type="AlphaFoldDB" id="A0A833E1U9"/>
<name>A0A833E1U9_9EURY</name>
<dbReference type="Proteomes" id="UP000643554">
    <property type="component" value="Unassembled WGS sequence"/>
</dbReference>
<dbReference type="GO" id="GO:0015936">
    <property type="term" value="P:coenzyme A metabolic process"/>
    <property type="evidence" value="ECO:0007669"/>
    <property type="project" value="InterPro"/>
</dbReference>
<evidence type="ECO:0000313" key="8">
    <source>
        <dbReference type="Proteomes" id="UP000643554"/>
    </source>
</evidence>
<keyword evidence="3 6" id="KW-0560">Oxidoreductase</keyword>
<organism evidence="7 8">
    <name type="scientific">Methanothermococcus okinawensis</name>
    <dbReference type="NCBI Taxonomy" id="155863"/>
    <lineage>
        <taxon>Archaea</taxon>
        <taxon>Methanobacteriati</taxon>
        <taxon>Methanobacteriota</taxon>
        <taxon>Methanomada group</taxon>
        <taxon>Methanococci</taxon>
        <taxon>Methanococcales</taxon>
        <taxon>Methanococcaceae</taxon>
        <taxon>Methanothermococcus</taxon>
    </lineage>
</organism>
<dbReference type="SUPFAM" id="SSF55035">
    <property type="entry name" value="NAD-binding domain of HMG-CoA reductase"/>
    <property type="match status" value="1"/>
</dbReference>
<dbReference type="InterPro" id="IPR009029">
    <property type="entry name" value="HMG_CoA_Rdtase_sub-bd_dom_sf"/>
</dbReference>
<accession>A0A833E1U9</accession>
<dbReference type="Pfam" id="PF00368">
    <property type="entry name" value="HMG-CoA_red"/>
    <property type="match status" value="1"/>
</dbReference>
<evidence type="ECO:0000256" key="3">
    <source>
        <dbReference type="ARBA" id="ARBA00023002"/>
    </source>
</evidence>
<dbReference type="PROSITE" id="PS50065">
    <property type="entry name" value="HMG_COA_REDUCTASE_4"/>
    <property type="match status" value="1"/>
</dbReference>
<reference evidence="7" key="1">
    <citation type="journal article" date="2020" name="ISME J.">
        <title>Gammaproteobacteria mediating utilization of methyl-, sulfur- and petroleum organic compounds in deep ocean hydrothermal plumes.</title>
        <authorList>
            <person name="Zhou Z."/>
            <person name="Liu Y."/>
            <person name="Pan J."/>
            <person name="Cron B.R."/>
            <person name="Toner B.M."/>
            <person name="Anantharaman K."/>
            <person name="Breier J.A."/>
            <person name="Dick G.J."/>
            <person name="Li M."/>
        </authorList>
    </citation>
    <scope>NUCLEOTIDE SEQUENCE</scope>
    <source>
        <strain evidence="7">SZUA-1453</strain>
    </source>
</reference>
<evidence type="ECO:0000256" key="2">
    <source>
        <dbReference type="ARBA" id="ARBA00022857"/>
    </source>
</evidence>
<protein>
    <recommendedName>
        <fullName evidence="6">3-hydroxy-3-methylglutaryl coenzyme A reductase</fullName>
        <shortName evidence="6">HMG-CoA reductase</shortName>
        <ecNumber evidence="6">1.1.1.34</ecNumber>
    </recommendedName>
</protein>
<evidence type="ECO:0000256" key="6">
    <source>
        <dbReference type="RuleBase" id="RU361219"/>
    </source>
</evidence>
<sequence length="410" mass="44625">MNKKNIEEILEKLKKGEIKPYQLEDIVDPRDAVEVRRRYIEEITGVKFEHLGKYSIDEREAIKKNIENMIGAIQIPLGFAGPLKIRGEHAKGEFYIPLSTTEGALVASVNRGCKVINSCGGCTVRVIDDKMTRAPVFKTSSVVEAIKLKNWILENFHRIKEVAESTTRHGKLISIHPIVVVGRYVYPRFAYNTGDAMGMNMVTIATEKACKFIEEEMAKEENGGIKVHTVALSGNLCVDKKASGMNMIEGRGKSIVAEVFLKEEEIRRYLKTTSKAIEQVNLYKNLIGSAASNSMGFNAHYANIIGAIFLATGQDEAHIVEGSIGITVAEAEEDGLYFSVTLPDVPLGTVGGGTRVETQRECLEMLGCSGSGKALKFAEIVGGAVLAGELSLLGALASGHLARAHAQLGR</sequence>
<dbReference type="GO" id="GO:0016126">
    <property type="term" value="P:sterol biosynthetic process"/>
    <property type="evidence" value="ECO:0007669"/>
    <property type="project" value="TreeGrafter"/>
</dbReference>
<dbReference type="InterPro" id="IPR002202">
    <property type="entry name" value="HMG_CoA_Rdtase"/>
</dbReference>
<dbReference type="PANTHER" id="PTHR10572:SF24">
    <property type="entry name" value="3-HYDROXY-3-METHYLGLUTARYL-COENZYME A REDUCTASE"/>
    <property type="match status" value="1"/>
</dbReference>
<dbReference type="EMBL" id="DQUI01000063">
    <property type="protein sequence ID" value="HIP84531.1"/>
    <property type="molecule type" value="Genomic_DNA"/>
</dbReference>
<dbReference type="PRINTS" id="PR00071">
    <property type="entry name" value="HMGCOARDTASE"/>
</dbReference>
<gene>
    <name evidence="7" type="primary">hmgA</name>
    <name evidence="7" type="ORF">EYH15_03485</name>
</gene>
<evidence type="ECO:0000256" key="1">
    <source>
        <dbReference type="ARBA" id="ARBA00007661"/>
    </source>
</evidence>
<comment type="similarity">
    <text evidence="1 6">Belongs to the HMG-CoA reductase family.</text>
</comment>
<dbReference type="GO" id="GO:0004420">
    <property type="term" value="F:hydroxymethylglutaryl-CoA reductase (NADPH) activity"/>
    <property type="evidence" value="ECO:0007669"/>
    <property type="project" value="UniProtKB-EC"/>
</dbReference>
<dbReference type="PROSITE" id="PS00318">
    <property type="entry name" value="HMG_COA_REDUCTASE_2"/>
    <property type="match status" value="1"/>
</dbReference>
<dbReference type="EC" id="1.1.1.34" evidence="6"/>
<comment type="function">
    <text evidence="5">Converts HMG-CoA to mevalonate.</text>
</comment>
<dbReference type="InterPro" id="IPR009023">
    <property type="entry name" value="HMG_CoA_Rdtase_NAD(P)-bd_sf"/>
</dbReference>
<dbReference type="Gene3D" id="3.30.70.420">
    <property type="entry name" value="Hydroxymethylglutaryl-CoA reductase, class I/II, NAD/NADP-binding domain"/>
    <property type="match status" value="1"/>
</dbReference>
<dbReference type="PROSITE" id="PS00066">
    <property type="entry name" value="HMG_COA_REDUCTASE_1"/>
    <property type="match status" value="1"/>
</dbReference>
<comment type="caution">
    <text evidence="7">The sequence shown here is derived from an EMBL/GenBank/DDBJ whole genome shotgun (WGS) entry which is preliminary data.</text>
</comment>
<evidence type="ECO:0000256" key="4">
    <source>
        <dbReference type="ARBA" id="ARBA00049903"/>
    </source>
</evidence>
<dbReference type="UniPathway" id="UPA00058">
    <property type="reaction ID" value="UER00103"/>
</dbReference>
<dbReference type="InterPro" id="IPR023282">
    <property type="entry name" value="HMG_CoA_Rdtase_N"/>
</dbReference>
<comment type="catalytic activity">
    <reaction evidence="4 6">
        <text>(R)-mevalonate + 2 NADP(+) + CoA = (3S)-3-hydroxy-3-methylglutaryl-CoA + 2 NADPH + 2 H(+)</text>
        <dbReference type="Rhea" id="RHEA:15989"/>
        <dbReference type="ChEBI" id="CHEBI:15378"/>
        <dbReference type="ChEBI" id="CHEBI:36464"/>
        <dbReference type="ChEBI" id="CHEBI:43074"/>
        <dbReference type="ChEBI" id="CHEBI:57287"/>
        <dbReference type="ChEBI" id="CHEBI:57783"/>
        <dbReference type="ChEBI" id="CHEBI:58349"/>
        <dbReference type="EC" id="1.1.1.34"/>
    </reaction>
</comment>
<dbReference type="Gene3D" id="3.90.770.10">
    <property type="entry name" value="3-hydroxy-3-methylglutaryl-coenzyme A Reductase, Chain A, domain 2"/>
    <property type="match status" value="1"/>
</dbReference>
<comment type="pathway">
    <text evidence="6">Metabolic intermediate biosynthesis; (R)-mevalonate biosynthesis; (R)-mevalonate from acetyl-CoA: step 3/3.</text>
</comment>
<dbReference type="FunFam" id="3.30.70.420:FF:000001">
    <property type="entry name" value="3-hydroxy-3-methylglutaryl coenzyme A reductase"/>
    <property type="match status" value="1"/>
</dbReference>
<evidence type="ECO:0000313" key="7">
    <source>
        <dbReference type="EMBL" id="HIP84531.1"/>
    </source>
</evidence>
<dbReference type="InterPro" id="IPR023074">
    <property type="entry name" value="HMG_CoA_Rdtase_cat_sf"/>
</dbReference>
<evidence type="ECO:0000256" key="5">
    <source>
        <dbReference type="ARBA" id="ARBA00058982"/>
    </source>
</evidence>
<dbReference type="InterPro" id="IPR004554">
    <property type="entry name" value="HMG_CoA_Rdtase_eu_arc"/>
</dbReference>
<dbReference type="InterPro" id="IPR023076">
    <property type="entry name" value="HMG_CoA_Rdtase_CS"/>
</dbReference>
<dbReference type="GO" id="GO:0008299">
    <property type="term" value="P:isoprenoid biosynthetic process"/>
    <property type="evidence" value="ECO:0007669"/>
    <property type="project" value="InterPro"/>
</dbReference>
<dbReference type="NCBIfam" id="TIGR00533">
    <property type="entry name" value="HMG_CoA_R_NADP"/>
    <property type="match status" value="1"/>
</dbReference>
<dbReference type="CDD" id="cd00643">
    <property type="entry name" value="HMG-CoA_reductase_classI"/>
    <property type="match status" value="1"/>
</dbReference>
<dbReference type="Gene3D" id="1.10.3270.10">
    <property type="entry name" value="HMGR, N-terminal domain"/>
    <property type="match status" value="1"/>
</dbReference>
<proteinExistence type="inferred from homology"/>
<dbReference type="PANTHER" id="PTHR10572">
    <property type="entry name" value="3-HYDROXY-3-METHYLGLUTARYL-COENZYME A REDUCTASE"/>
    <property type="match status" value="1"/>
</dbReference>